<dbReference type="EMBL" id="JACHVA010000006">
    <property type="protein sequence ID" value="MBC2600235.1"/>
    <property type="molecule type" value="Genomic_DNA"/>
</dbReference>
<evidence type="ECO:0000313" key="1">
    <source>
        <dbReference type="EMBL" id="MBC2600235.1"/>
    </source>
</evidence>
<dbReference type="Pfam" id="PF14592">
    <property type="entry name" value="Chondroitinas_B"/>
    <property type="match status" value="1"/>
</dbReference>
<dbReference type="InterPro" id="IPR039513">
    <property type="entry name" value="PL-6"/>
</dbReference>
<dbReference type="Proteomes" id="UP000525652">
    <property type="component" value="Unassembled WGS sequence"/>
</dbReference>
<dbReference type="AlphaFoldDB" id="A0A7X1AUG1"/>
<evidence type="ECO:0000313" key="2">
    <source>
        <dbReference type="Proteomes" id="UP000525652"/>
    </source>
</evidence>
<comment type="caution">
    <text evidence="1">The sequence shown here is derived from an EMBL/GenBank/DDBJ whole genome shotgun (WGS) entry which is preliminary data.</text>
</comment>
<sequence>MHSTEALEAAVSQAAPGAMIIVEPGHYTKTLRLEGYGEPDQRITIRAAEPRSVVMDAAVMLRGKCLSLEGFDFGKSSRLEFTSGQGHRLWRCRFDALKVGH</sequence>
<reference evidence="1 2" key="1">
    <citation type="submission" date="2020-07" db="EMBL/GenBank/DDBJ databases">
        <authorList>
            <person name="Feng X."/>
        </authorList>
    </citation>
    <scope>NUCLEOTIDE SEQUENCE [LARGE SCALE GENOMIC DNA]</scope>
    <source>
        <strain evidence="1 2">JCM14086</strain>
    </source>
</reference>
<keyword evidence="2" id="KW-1185">Reference proteome</keyword>
<accession>A0A7X1AUG1</accession>
<proteinExistence type="predicted"/>
<gene>
    <name evidence="1" type="ORF">H5P30_00405</name>
</gene>
<dbReference type="InterPro" id="IPR012334">
    <property type="entry name" value="Pectin_lyas_fold"/>
</dbReference>
<dbReference type="Gene3D" id="2.160.20.10">
    <property type="entry name" value="Single-stranded right-handed beta-helix, Pectin lyase-like"/>
    <property type="match status" value="1"/>
</dbReference>
<protein>
    <submittedName>
        <fullName evidence="1">Uncharacterized protein</fullName>
    </submittedName>
</protein>
<dbReference type="InterPro" id="IPR011050">
    <property type="entry name" value="Pectin_lyase_fold/virulence"/>
</dbReference>
<organism evidence="1 2">
    <name type="scientific">Puniceicoccus vermicola</name>
    <dbReference type="NCBI Taxonomy" id="388746"/>
    <lineage>
        <taxon>Bacteria</taxon>
        <taxon>Pseudomonadati</taxon>
        <taxon>Verrucomicrobiota</taxon>
        <taxon>Opitutia</taxon>
        <taxon>Puniceicoccales</taxon>
        <taxon>Puniceicoccaceae</taxon>
        <taxon>Puniceicoccus</taxon>
    </lineage>
</organism>
<dbReference type="SUPFAM" id="SSF51126">
    <property type="entry name" value="Pectin lyase-like"/>
    <property type="match status" value="1"/>
</dbReference>
<name>A0A7X1AUG1_9BACT</name>